<feature type="domain" description="GerMN" evidence="2">
    <location>
        <begin position="192"/>
        <end position="306"/>
    </location>
</feature>
<gene>
    <name evidence="4" type="ORF">GCM10011354_35990</name>
</gene>
<accession>A0A8J3AII1</accession>
<feature type="region of interest" description="Disordered" evidence="1">
    <location>
        <begin position="87"/>
        <end position="194"/>
    </location>
</feature>
<evidence type="ECO:0000313" key="4">
    <source>
        <dbReference type="EMBL" id="GGI09824.1"/>
    </source>
</evidence>
<dbReference type="OrthoDB" id="3393679at2"/>
<evidence type="ECO:0000259" key="3">
    <source>
        <dbReference type="Pfam" id="PF24837"/>
    </source>
</evidence>
<keyword evidence="5" id="KW-1185">Reference proteome</keyword>
<dbReference type="EMBL" id="BMHA01000019">
    <property type="protein sequence ID" value="GGI09824.1"/>
    <property type="molecule type" value="Genomic_DNA"/>
</dbReference>
<evidence type="ECO:0008006" key="6">
    <source>
        <dbReference type="Google" id="ProtNLM"/>
    </source>
</evidence>
<protein>
    <recommendedName>
        <fullName evidence="6">GerMN domain-containing protein</fullName>
    </recommendedName>
</protein>
<name>A0A8J3AII1_9ACTN</name>
<reference evidence="4" key="2">
    <citation type="submission" date="2020-09" db="EMBL/GenBank/DDBJ databases">
        <authorList>
            <person name="Sun Q."/>
            <person name="Zhou Y."/>
        </authorList>
    </citation>
    <scope>NUCLEOTIDE SEQUENCE</scope>
    <source>
        <strain evidence="4">CGMCC 1.14988</strain>
    </source>
</reference>
<dbReference type="InterPro" id="IPR019606">
    <property type="entry name" value="GerMN"/>
</dbReference>
<proteinExistence type="predicted"/>
<dbReference type="Pfam" id="PF24837">
    <property type="entry name" value="AMIN-like"/>
    <property type="match status" value="1"/>
</dbReference>
<organism evidence="4 5">
    <name type="scientific">Egicoccus halophilus</name>
    <dbReference type="NCBI Taxonomy" id="1670830"/>
    <lineage>
        <taxon>Bacteria</taxon>
        <taxon>Bacillati</taxon>
        <taxon>Actinomycetota</taxon>
        <taxon>Nitriliruptoria</taxon>
        <taxon>Egicoccales</taxon>
        <taxon>Egicoccaceae</taxon>
        <taxon>Egicoccus</taxon>
    </lineage>
</organism>
<comment type="caution">
    <text evidence="4">The sequence shown here is derived from an EMBL/GenBank/DDBJ whole genome shotgun (WGS) entry which is preliminary data.</text>
</comment>
<feature type="region of interest" description="Disordered" evidence="1">
    <location>
        <begin position="323"/>
        <end position="353"/>
    </location>
</feature>
<sequence>MVGCGSGVAVTEHHHGLGDDGRTAVVPGTVVDCLRAAPPVPMRPHSVVSAVVPGSEGTDIAAARNVRRATAVLAAAALVLGGCETGDGQPDGAGSSTGTSESNGSADGDGSSGDESSDQPATDADADDGRSTDDDGSLESADPEPSDEGSPQADDVDDEPGDGDPSEEGTSRATSEDPPADGDDADLASVEVYFANHDRDVEPAVFSVPREVEGPDVLTGAIEELLAGPTEDEVSEGYRSLFSDETAGMLHEVTLEDGSAHVSFDAELRDVIPGASSSTGSTLLLDSLDATSTQFSTVDDAVYSLEGDVEEFYGWLQRVPPEATADRDRHEDDADPDGDAWTTETSTEQREGTRLVVTDLRVGVHDGFDRVTFEIEGDGAPGWRITYDDEPQQSASGQPVELAGDAALFVSLTNVAYPMDAPVEPREGPERVEPSATAAVVEVLDDLIFEAHHDFWIGVDGQRPYRVQLFEDPTRVVIDIATGETETRP</sequence>
<feature type="domain" description="AMIN-like" evidence="3">
    <location>
        <begin position="356"/>
        <end position="481"/>
    </location>
</feature>
<evidence type="ECO:0000313" key="5">
    <source>
        <dbReference type="Proteomes" id="UP000650511"/>
    </source>
</evidence>
<feature type="compositionally biased region" description="Acidic residues" evidence="1">
    <location>
        <begin position="134"/>
        <end position="147"/>
    </location>
</feature>
<dbReference type="Proteomes" id="UP000650511">
    <property type="component" value="Unassembled WGS sequence"/>
</dbReference>
<feature type="compositionally biased region" description="Low complexity" evidence="1">
    <location>
        <begin position="92"/>
        <end position="109"/>
    </location>
</feature>
<dbReference type="AlphaFoldDB" id="A0A8J3AII1"/>
<dbReference type="RefSeq" id="WP_130650685.1">
    <property type="nucleotide sequence ID" value="NZ_CP036250.1"/>
</dbReference>
<dbReference type="InterPro" id="IPR056303">
    <property type="entry name" value="AMIN-like"/>
</dbReference>
<evidence type="ECO:0000259" key="2">
    <source>
        <dbReference type="Pfam" id="PF10646"/>
    </source>
</evidence>
<feature type="compositionally biased region" description="Acidic residues" evidence="1">
    <location>
        <begin position="154"/>
        <end position="167"/>
    </location>
</feature>
<evidence type="ECO:0000256" key="1">
    <source>
        <dbReference type="SAM" id="MobiDB-lite"/>
    </source>
</evidence>
<reference evidence="4" key="1">
    <citation type="journal article" date="2014" name="Int. J. Syst. Evol. Microbiol.">
        <title>Complete genome sequence of Corynebacterium casei LMG S-19264T (=DSM 44701T), isolated from a smear-ripened cheese.</title>
        <authorList>
            <consortium name="US DOE Joint Genome Institute (JGI-PGF)"/>
            <person name="Walter F."/>
            <person name="Albersmeier A."/>
            <person name="Kalinowski J."/>
            <person name="Ruckert C."/>
        </authorList>
    </citation>
    <scope>NUCLEOTIDE SEQUENCE</scope>
    <source>
        <strain evidence="4">CGMCC 1.14988</strain>
    </source>
</reference>
<dbReference type="Pfam" id="PF10646">
    <property type="entry name" value="Germane"/>
    <property type="match status" value="1"/>
</dbReference>